<keyword evidence="2" id="KW-1185">Reference proteome</keyword>
<evidence type="ECO:0000313" key="6">
    <source>
        <dbReference type="RefSeq" id="XP_008785483.1"/>
    </source>
</evidence>
<proteinExistence type="predicted"/>
<name>A0A8B7BUB6_PHODC</name>
<evidence type="ECO:0000313" key="4">
    <source>
        <dbReference type="RefSeq" id="XP_008785481.1"/>
    </source>
</evidence>
<dbReference type="PANTHER" id="PTHR33738:SF8">
    <property type="entry name" value="OS05G0454500 PROTEIN"/>
    <property type="match status" value="1"/>
</dbReference>
<dbReference type="AlphaFoldDB" id="A0A8B7BUB6"/>
<dbReference type="PANTHER" id="PTHR33738">
    <property type="entry name" value="EMB|CAB82975.1"/>
    <property type="match status" value="1"/>
</dbReference>
<dbReference type="Proteomes" id="UP000228380">
    <property type="component" value="Chromosome 3"/>
</dbReference>
<evidence type="ECO:0000313" key="3">
    <source>
        <dbReference type="RefSeq" id="XP_008785480.1"/>
    </source>
</evidence>
<organism evidence="2 4">
    <name type="scientific">Phoenix dactylifera</name>
    <name type="common">Date palm</name>
    <dbReference type="NCBI Taxonomy" id="42345"/>
    <lineage>
        <taxon>Eukaryota</taxon>
        <taxon>Viridiplantae</taxon>
        <taxon>Streptophyta</taxon>
        <taxon>Embryophyta</taxon>
        <taxon>Tracheophyta</taxon>
        <taxon>Spermatophyta</taxon>
        <taxon>Magnoliopsida</taxon>
        <taxon>Liliopsida</taxon>
        <taxon>Arecaceae</taxon>
        <taxon>Coryphoideae</taxon>
        <taxon>Phoeniceae</taxon>
        <taxon>Phoenix</taxon>
    </lineage>
</organism>
<reference evidence="3 4" key="2">
    <citation type="submission" date="2025-04" db="UniProtKB">
        <authorList>
            <consortium name="RefSeq"/>
        </authorList>
    </citation>
    <scope>IDENTIFICATION</scope>
    <source>
        <tissue evidence="3 4">Young leaves</tissue>
    </source>
</reference>
<accession>A0A8B7BUB6</accession>
<evidence type="ECO:0000256" key="1">
    <source>
        <dbReference type="SAM" id="MobiDB-lite"/>
    </source>
</evidence>
<sequence length="173" mass="18455">MEGKKPTASSSSSSSRIADDLFGRKEAAASSASSSSASSGYFSSVFPPASSVVGKDSAHSDLYWTLDKQRTEGRIGNAQSSRAVTPADDKCQGRPSKSHNTSNKDGKSAYPIESTESSYFGSSIHYGGREFYSSSPSMQSSGAYNNYKNNGEDDLGDSNVATRGDWWQGSLYY</sequence>
<reference evidence="2" key="1">
    <citation type="journal article" date="2019" name="Nat. Commun.">
        <title>Genome-wide association mapping of date palm fruit traits.</title>
        <authorList>
            <person name="Hazzouri K.M."/>
            <person name="Gros-Balthazard M."/>
            <person name="Flowers J.M."/>
            <person name="Copetti D."/>
            <person name="Lemansour A."/>
            <person name="Lebrun M."/>
            <person name="Masmoudi K."/>
            <person name="Ferrand S."/>
            <person name="Dhar M.I."/>
            <person name="Fresquez Z.A."/>
            <person name="Rosas U."/>
            <person name="Zhang J."/>
            <person name="Talag J."/>
            <person name="Lee S."/>
            <person name="Kudrna D."/>
            <person name="Powell R.F."/>
            <person name="Leitch I.J."/>
            <person name="Krueger R.R."/>
            <person name="Wing R.A."/>
            <person name="Amiri K.M.A."/>
            <person name="Purugganan M.D."/>
        </authorList>
    </citation>
    <scope>NUCLEOTIDE SEQUENCE [LARGE SCALE GENOMIC DNA]</scope>
    <source>
        <strain evidence="2">cv. Khalas</strain>
    </source>
</reference>
<dbReference type="GeneID" id="103704108"/>
<evidence type="ECO:0000313" key="2">
    <source>
        <dbReference type="Proteomes" id="UP000228380"/>
    </source>
</evidence>
<evidence type="ECO:0000313" key="7">
    <source>
        <dbReference type="RefSeq" id="XP_026659248.1"/>
    </source>
</evidence>
<dbReference type="RefSeq" id="XP_008785483.1">
    <property type="nucleotide sequence ID" value="XM_008787261.3"/>
</dbReference>
<evidence type="ECO:0000313" key="5">
    <source>
        <dbReference type="RefSeq" id="XP_008785482.1"/>
    </source>
</evidence>
<dbReference type="RefSeq" id="XP_026659248.1">
    <property type="nucleotide sequence ID" value="XM_026803447.2"/>
</dbReference>
<protein>
    <submittedName>
        <fullName evidence="3 4">Uncharacterized protein LOC103704108 isoform X1</fullName>
    </submittedName>
</protein>
<feature type="compositionally biased region" description="Polar residues" evidence="1">
    <location>
        <begin position="134"/>
        <end position="149"/>
    </location>
</feature>
<dbReference type="OrthoDB" id="1733797at2759"/>
<feature type="region of interest" description="Disordered" evidence="1">
    <location>
        <begin position="134"/>
        <end position="160"/>
    </location>
</feature>
<dbReference type="RefSeq" id="XP_008785482.1">
    <property type="nucleotide sequence ID" value="XM_008787260.3"/>
</dbReference>
<dbReference type="RefSeq" id="XP_008785480.1">
    <property type="nucleotide sequence ID" value="XM_008787258.4"/>
</dbReference>
<gene>
    <name evidence="3 4 5 6 7" type="primary">LOC103704108</name>
</gene>
<dbReference type="KEGG" id="pda:103704108"/>
<feature type="region of interest" description="Disordered" evidence="1">
    <location>
        <begin position="70"/>
        <end position="113"/>
    </location>
</feature>
<dbReference type="RefSeq" id="XP_008785481.1">
    <property type="nucleotide sequence ID" value="XM_008787259.4"/>
</dbReference>